<feature type="region of interest" description="Disordered" evidence="5">
    <location>
        <begin position="1"/>
        <end position="26"/>
    </location>
</feature>
<evidence type="ECO:0000256" key="2">
    <source>
        <dbReference type="ARBA" id="ARBA00023043"/>
    </source>
</evidence>
<feature type="region of interest" description="Disordered" evidence="5">
    <location>
        <begin position="1196"/>
        <end position="1408"/>
    </location>
</feature>
<dbReference type="InterPro" id="IPR021939">
    <property type="entry name" value="KN_motif"/>
</dbReference>
<dbReference type="GO" id="GO:0005856">
    <property type="term" value="C:cytoskeleton"/>
    <property type="evidence" value="ECO:0007669"/>
    <property type="project" value="TreeGrafter"/>
</dbReference>
<dbReference type="PANTHER" id="PTHR24168">
    <property type="entry name" value="KN MOTIF AND ANKYRIN REPEAT DOMAIN-CONTAINING"/>
    <property type="match status" value="1"/>
</dbReference>
<dbReference type="InterPro" id="IPR036770">
    <property type="entry name" value="Ankyrin_rpt-contain_sf"/>
</dbReference>
<feature type="region of interest" description="Disordered" evidence="5">
    <location>
        <begin position="530"/>
        <end position="559"/>
    </location>
</feature>
<dbReference type="InterPro" id="IPR002110">
    <property type="entry name" value="Ankyrin_rpt"/>
</dbReference>
<evidence type="ECO:0000256" key="4">
    <source>
        <dbReference type="PROSITE-ProRule" id="PRU00023"/>
    </source>
</evidence>
<feature type="compositionally biased region" description="Basic and acidic residues" evidence="5">
    <location>
        <begin position="1219"/>
        <end position="1228"/>
    </location>
</feature>
<feature type="compositionally biased region" description="Low complexity" evidence="5">
    <location>
        <begin position="476"/>
        <end position="489"/>
    </location>
</feature>
<name>A0A914VFN6_9BILA</name>
<dbReference type="Pfam" id="PF12075">
    <property type="entry name" value="KN_motif"/>
    <property type="match status" value="1"/>
</dbReference>
<dbReference type="SMART" id="SM00248">
    <property type="entry name" value="ANK"/>
    <property type="match status" value="4"/>
</dbReference>
<feature type="compositionally biased region" description="Polar residues" evidence="5">
    <location>
        <begin position="534"/>
        <end position="550"/>
    </location>
</feature>
<evidence type="ECO:0000313" key="7">
    <source>
        <dbReference type="WBParaSite" id="PSAMB.scaffold182size68474.g2943.t1"/>
    </source>
</evidence>
<sequence length="1699" mass="182221">MSHYSSTDVVGERMMREVPPQDPGARPVMRGEKCACCPYGFHIDVDFVKYAENVASGQYRQHLRQMRRAKKKLRRSMEQYQIDDAVRSKQTGQHLAPVGAGGEDAAKVDRSLVLSPMESIFSDSLENIMSDFEEALHPYDSSSLQHSRAKNYSSDVEFATSPRYRAARGDGYMSDNYGYASPQLIRRLPPPPPPPRSGHSAANLARARLSFDDRGFSNVQRPARLSLGVGTGRNVSFDDRHHTSAEAADLSDSMSSLGSVSLTPNGGVGLPQYRGISGQIAANMDSLASALEKSKTSPDSAQVVRAFRDQVALSLDHMRDLEAQVENIPRLNSRISSLKQEKRLLSSDLEQKRYPSAPAKPPQKPSPPPVPPKPSSPSEASVVVETSQNYSTAVARAMSQVKKVDVVEAKQQQQQKEQKKVILESEESARTQSPAPPPPVPPKPAYRASKQAADSAVTNLPPLLRTPSGNVMNLDSFQSFRRTSSSTSSSHRRNNLAGRDDDDAVSDSELALGESATMRATWRGGRRLFGAREPSSSASAATALRDSTQSDTEDYDVSPRRNYSISTSAICRPGALSSLTPSAQASSSDFFKDQVSRWRQELQQTTTTLQSAPIQTVPYVCKRNKSTSTDQPPTTASIATMASIEPEKHITETRLEIKAACEVCDLRNSVGGRTSVGVGTGPLAPVEAEPCVECSHLKERLVEASARPLMMTQETATSGGDTNLHHQCVGTDVRRHSFGVMVAIGDARPETAAVETNTEVNTFEIGIGTERHLSTDAATDARAVHTGDAACAAVDSAFLYDHGHLKDAACSANSVATTSIAMNTESAGVVESVDSSTITDLDLDALLTQLQNNSQKPLCCSAAVNTDSVITMDGFTDAEAIVESTTSGTNTDVASATDASTATDAAQFHDAGVVTDSVDIREAVESRCCAAQTDKATSRSVFVATTSVDTLSKATDTGVRTRDAGTTPIKSMSMSSSLASIGTSESAPSTAAINNVGVKVPMKDGDTQTDTDSDVPQEPRVLNDSEIADSLWLMPERQVSTAEVAVGDDTVDFVECERCVHSQQTFTRNVGVGVCAVGDRVCINCDRQSSVSSEAENVDENEPPGFCSDDIRRKSTEKPVSLRRMSEGSASPACSDASIADERPRSNSEVIESFTSSAAESQEEEVKPARPKKIDLSKPKVTRAFELSRAAAAKKLLTSEKQDSPPPQFKRNTGISKSMRVEGKKGDHLAYITDQKKHKAPSPVKESPPSSPQKDAKDASQALKGKVSLKKEPPPSKVPQPVPAKIPRPKITKYGQSEQPAQTPDEEDEAVDRLTPLRSEMRALRSWPGSPKTERQRVGVQSVGGAYSNPVALDDDEDEIDSAKPADGRLVGQVVENLPGGDNGGCSSSDSEDSMSEGSYDTSDNVITGKCDDPTATQPLAFELTAPLKEACDVLNKHLLDVNADISNDKQEWAVKYLQHEWLKAAARRNASAVFVEMFLDTLEGFSKELLVKVVNLCDQNENTALHYAVSHGNFDVVSQLLDSKVCNLNRANKAGYTPVMLAALCPIRNDTEMMVVQRLFQMGDVNVKATQHGQTALMLAASHGKAETAKLLVEAGAGVNIQDEDGSTALMCAAEHGHKDVVKLLLASPEVDASLTDYDSSSTALSIAVENGHRDIGVLIYAHLNYGRGNGQSSLTASQVVVPPVVANGSTATSIKTV</sequence>
<dbReference type="PROSITE" id="PS50088">
    <property type="entry name" value="ANK_REPEAT"/>
    <property type="match status" value="3"/>
</dbReference>
<dbReference type="PROSITE" id="PS50297">
    <property type="entry name" value="ANK_REP_REGION"/>
    <property type="match status" value="3"/>
</dbReference>
<feature type="compositionally biased region" description="Pro residues" evidence="5">
    <location>
        <begin position="434"/>
        <end position="444"/>
    </location>
</feature>
<feature type="compositionally biased region" description="Basic and acidic residues" evidence="5">
    <location>
        <begin position="416"/>
        <end position="429"/>
    </location>
</feature>
<feature type="repeat" description="ANK" evidence="4">
    <location>
        <begin position="1573"/>
        <end position="1605"/>
    </location>
</feature>
<proteinExistence type="predicted"/>
<reference evidence="7" key="1">
    <citation type="submission" date="2022-11" db="UniProtKB">
        <authorList>
            <consortium name="WormBaseParasite"/>
        </authorList>
    </citation>
    <scope>IDENTIFICATION</scope>
</reference>
<keyword evidence="2 4" id="KW-0040">ANK repeat</keyword>
<evidence type="ECO:0000313" key="6">
    <source>
        <dbReference type="Proteomes" id="UP000887566"/>
    </source>
</evidence>
<feature type="repeat" description="ANK" evidence="4">
    <location>
        <begin position="1606"/>
        <end position="1627"/>
    </location>
</feature>
<dbReference type="WBParaSite" id="PSAMB.scaffold182size68474.g2943.t1">
    <property type="protein sequence ID" value="PSAMB.scaffold182size68474.g2943.t1"/>
    <property type="gene ID" value="PSAMB.scaffold182size68474.g2943"/>
</dbReference>
<organism evidence="6 7">
    <name type="scientific">Plectus sambesii</name>
    <dbReference type="NCBI Taxonomy" id="2011161"/>
    <lineage>
        <taxon>Eukaryota</taxon>
        <taxon>Metazoa</taxon>
        <taxon>Ecdysozoa</taxon>
        <taxon>Nematoda</taxon>
        <taxon>Chromadorea</taxon>
        <taxon>Plectida</taxon>
        <taxon>Plectina</taxon>
        <taxon>Plectoidea</taxon>
        <taxon>Plectidae</taxon>
        <taxon>Plectus</taxon>
    </lineage>
</organism>
<feature type="region of interest" description="Disordered" evidence="5">
    <location>
        <begin position="353"/>
        <end position="384"/>
    </location>
</feature>
<evidence type="ECO:0000256" key="1">
    <source>
        <dbReference type="ARBA" id="ARBA00022737"/>
    </source>
</evidence>
<dbReference type="InterPro" id="IPR047184">
    <property type="entry name" value="KANK1-4"/>
</dbReference>
<dbReference type="GO" id="GO:0005737">
    <property type="term" value="C:cytoplasm"/>
    <property type="evidence" value="ECO:0007669"/>
    <property type="project" value="TreeGrafter"/>
</dbReference>
<keyword evidence="3" id="KW-0175">Coiled coil</keyword>
<feature type="compositionally biased region" description="Pro residues" evidence="5">
    <location>
        <begin position="358"/>
        <end position="375"/>
    </location>
</feature>
<dbReference type="Gene3D" id="1.25.40.20">
    <property type="entry name" value="Ankyrin repeat-containing domain"/>
    <property type="match status" value="1"/>
</dbReference>
<feature type="region of interest" description="Disordered" evidence="5">
    <location>
        <begin position="411"/>
        <end position="510"/>
    </location>
</feature>
<dbReference type="Pfam" id="PF12796">
    <property type="entry name" value="Ank_2"/>
    <property type="match status" value="2"/>
</dbReference>
<keyword evidence="1" id="KW-0677">Repeat</keyword>
<protein>
    <submittedName>
        <fullName evidence="7">Kank</fullName>
    </submittedName>
</protein>
<accession>A0A914VFN6</accession>
<feature type="repeat" description="ANK" evidence="4">
    <location>
        <begin position="1501"/>
        <end position="1534"/>
    </location>
</feature>
<feature type="compositionally biased region" description="Basic and acidic residues" evidence="5">
    <location>
        <begin position="1164"/>
        <end position="1178"/>
    </location>
</feature>
<evidence type="ECO:0000256" key="5">
    <source>
        <dbReference type="SAM" id="MobiDB-lite"/>
    </source>
</evidence>
<feature type="compositionally biased region" description="Pro residues" evidence="5">
    <location>
        <begin position="1275"/>
        <end position="1286"/>
    </location>
</feature>
<dbReference type="GO" id="GO:0030837">
    <property type="term" value="P:negative regulation of actin filament polymerization"/>
    <property type="evidence" value="ECO:0007669"/>
    <property type="project" value="InterPro"/>
</dbReference>
<feature type="compositionally biased region" description="Polar residues" evidence="5">
    <location>
        <begin position="1147"/>
        <end position="1160"/>
    </location>
</feature>
<dbReference type="Proteomes" id="UP000887566">
    <property type="component" value="Unplaced"/>
</dbReference>
<feature type="region of interest" description="Disordered" evidence="5">
    <location>
        <begin position="1091"/>
        <end position="1182"/>
    </location>
</feature>
<evidence type="ECO:0000256" key="3">
    <source>
        <dbReference type="ARBA" id="ARBA00023054"/>
    </source>
</evidence>
<dbReference type="SUPFAM" id="SSF48403">
    <property type="entry name" value="Ankyrin repeat"/>
    <property type="match status" value="1"/>
</dbReference>
<keyword evidence="6" id="KW-1185">Reference proteome</keyword>
<dbReference type="PANTHER" id="PTHR24168:SF21">
    <property type="entry name" value="KANK, ISOFORM D"/>
    <property type="match status" value="1"/>
</dbReference>